<dbReference type="HOGENOM" id="CLU_000445_52_2_4"/>
<evidence type="ECO:0000256" key="3">
    <source>
        <dbReference type="ARBA" id="ARBA00022679"/>
    </source>
</evidence>
<dbReference type="PANTHER" id="PTHR10815">
    <property type="entry name" value="METHYLATED-DNA--PROTEIN-CYSTEINE METHYLTRANSFERASE"/>
    <property type="match status" value="1"/>
</dbReference>
<evidence type="ECO:0000313" key="8">
    <source>
        <dbReference type="EMBL" id="ABD69434.1"/>
    </source>
</evidence>
<dbReference type="InterPro" id="IPR036631">
    <property type="entry name" value="MGMT_N_sf"/>
</dbReference>
<dbReference type="GO" id="GO:0003908">
    <property type="term" value="F:methylated-DNA-[protein]-cysteine S-methyltransferase activity"/>
    <property type="evidence" value="ECO:0007669"/>
    <property type="project" value="UniProtKB-EC"/>
</dbReference>
<gene>
    <name evidence="8" type="ordered locus">Rfer_1704</name>
</gene>
<dbReference type="Gene3D" id="3.30.160.70">
    <property type="entry name" value="Methylated DNA-protein cysteine methyltransferase domain"/>
    <property type="match status" value="1"/>
</dbReference>
<dbReference type="Proteomes" id="UP000008332">
    <property type="component" value="Chromosome"/>
</dbReference>
<dbReference type="PANTHER" id="PTHR10815:SF5">
    <property type="entry name" value="METHYLATED-DNA--PROTEIN-CYSTEINE METHYLTRANSFERASE"/>
    <property type="match status" value="1"/>
</dbReference>
<sequence length="190" mass="20212">MPTQAYALFPTPIGHCGIAWSERGLTGVQLPEQDEAATRARMDRRFPQCSEAIAPPQVQEAIDAVMALLSGALQAPVDLMNVVLDMDGVPPFHQRVYELARRLLPGETVTYGDIARQLGDPGAARAVGQALGANPFAPVVPCHRVLAADGRAGGFSAHGNVTTKLRLLLIEHAQFNGPGLFDDPVDAQLS</sequence>
<dbReference type="eggNOG" id="COG0350">
    <property type="taxonomic scope" value="Bacteria"/>
</dbReference>
<reference evidence="9" key="1">
    <citation type="submission" date="2006-02" db="EMBL/GenBank/DDBJ databases">
        <title>Complete sequence of chromosome of Rhodoferax ferrireducens DSM 15236.</title>
        <authorList>
            <person name="Copeland A."/>
            <person name="Lucas S."/>
            <person name="Lapidus A."/>
            <person name="Barry K."/>
            <person name="Detter J.C."/>
            <person name="Glavina del Rio T."/>
            <person name="Hammon N."/>
            <person name="Israni S."/>
            <person name="Pitluck S."/>
            <person name="Brettin T."/>
            <person name="Bruce D."/>
            <person name="Han C."/>
            <person name="Tapia R."/>
            <person name="Gilna P."/>
            <person name="Kiss H."/>
            <person name="Schmutz J."/>
            <person name="Larimer F."/>
            <person name="Land M."/>
            <person name="Kyrpides N."/>
            <person name="Ivanova N."/>
            <person name="Richardson P."/>
        </authorList>
    </citation>
    <scope>NUCLEOTIDE SEQUENCE [LARGE SCALE GENOMIC DNA]</scope>
    <source>
        <strain evidence="9">ATCC BAA-621 / DSM 15236 / T118</strain>
    </source>
</reference>
<dbReference type="InterPro" id="IPR036388">
    <property type="entry name" value="WH-like_DNA-bd_sf"/>
</dbReference>
<dbReference type="AlphaFoldDB" id="Q21XR9"/>
<dbReference type="InterPro" id="IPR014048">
    <property type="entry name" value="MethylDNA_cys_MeTrfase_DNA-bd"/>
</dbReference>
<keyword evidence="9" id="KW-1185">Reference proteome</keyword>
<dbReference type="STRING" id="338969.Rfer_1704"/>
<evidence type="ECO:0000256" key="5">
    <source>
        <dbReference type="ARBA" id="ARBA00023204"/>
    </source>
</evidence>
<dbReference type="GO" id="GO:0006281">
    <property type="term" value="P:DNA repair"/>
    <property type="evidence" value="ECO:0007669"/>
    <property type="project" value="UniProtKB-KW"/>
</dbReference>
<dbReference type="KEGG" id="rfr:Rfer_1704"/>
<dbReference type="InterPro" id="IPR036217">
    <property type="entry name" value="MethylDNA_cys_MeTrfase_DNAb"/>
</dbReference>
<accession>Q21XR9</accession>
<dbReference type="SUPFAM" id="SSF53155">
    <property type="entry name" value="Methylated DNA-protein cysteine methyltransferase domain"/>
    <property type="match status" value="1"/>
</dbReference>
<comment type="catalytic activity">
    <reaction evidence="6">
        <text>a 6-O-methyl-2'-deoxyguanosine in DNA + L-cysteinyl-[protein] = S-methyl-L-cysteinyl-[protein] + a 2'-deoxyguanosine in DNA</text>
        <dbReference type="Rhea" id="RHEA:24000"/>
        <dbReference type="Rhea" id="RHEA-COMP:10131"/>
        <dbReference type="Rhea" id="RHEA-COMP:10132"/>
        <dbReference type="Rhea" id="RHEA-COMP:11367"/>
        <dbReference type="Rhea" id="RHEA-COMP:11368"/>
        <dbReference type="ChEBI" id="CHEBI:29950"/>
        <dbReference type="ChEBI" id="CHEBI:82612"/>
        <dbReference type="ChEBI" id="CHEBI:85445"/>
        <dbReference type="ChEBI" id="CHEBI:85448"/>
        <dbReference type="EC" id="2.1.1.63"/>
    </reaction>
</comment>
<keyword evidence="3 8" id="KW-0808">Transferase</keyword>
<evidence type="ECO:0000259" key="7">
    <source>
        <dbReference type="Pfam" id="PF01035"/>
    </source>
</evidence>
<dbReference type="OrthoDB" id="9802228at2"/>
<protein>
    <submittedName>
        <fullName evidence="8">Methylated-DNA--protein-cysteine methyltransferase</fullName>
    </submittedName>
</protein>
<feature type="domain" description="Methylated-DNA-[protein]-cysteine S-methyltransferase DNA binding" evidence="7">
    <location>
        <begin position="91"/>
        <end position="172"/>
    </location>
</feature>
<name>Q21XR9_ALBFT</name>
<evidence type="ECO:0000256" key="2">
    <source>
        <dbReference type="ARBA" id="ARBA00022603"/>
    </source>
</evidence>
<dbReference type="Pfam" id="PF01035">
    <property type="entry name" value="DNA_binding_1"/>
    <property type="match status" value="1"/>
</dbReference>
<evidence type="ECO:0000313" key="9">
    <source>
        <dbReference type="Proteomes" id="UP000008332"/>
    </source>
</evidence>
<keyword evidence="5" id="KW-0234">DNA repair</keyword>
<dbReference type="GO" id="GO:0032259">
    <property type="term" value="P:methylation"/>
    <property type="evidence" value="ECO:0007669"/>
    <property type="project" value="UniProtKB-KW"/>
</dbReference>
<dbReference type="Gene3D" id="1.10.10.10">
    <property type="entry name" value="Winged helix-like DNA-binding domain superfamily/Winged helix DNA-binding domain"/>
    <property type="match status" value="1"/>
</dbReference>
<comment type="catalytic activity">
    <reaction evidence="1">
        <text>a 4-O-methyl-thymidine in DNA + L-cysteinyl-[protein] = a thymidine in DNA + S-methyl-L-cysteinyl-[protein]</text>
        <dbReference type="Rhea" id="RHEA:53428"/>
        <dbReference type="Rhea" id="RHEA-COMP:10131"/>
        <dbReference type="Rhea" id="RHEA-COMP:10132"/>
        <dbReference type="Rhea" id="RHEA-COMP:13555"/>
        <dbReference type="Rhea" id="RHEA-COMP:13556"/>
        <dbReference type="ChEBI" id="CHEBI:29950"/>
        <dbReference type="ChEBI" id="CHEBI:82612"/>
        <dbReference type="ChEBI" id="CHEBI:137386"/>
        <dbReference type="ChEBI" id="CHEBI:137387"/>
        <dbReference type="EC" id="2.1.1.63"/>
    </reaction>
</comment>
<dbReference type="SUPFAM" id="SSF46767">
    <property type="entry name" value="Methylated DNA-protein cysteine methyltransferase, C-terminal domain"/>
    <property type="match status" value="1"/>
</dbReference>
<evidence type="ECO:0000256" key="1">
    <source>
        <dbReference type="ARBA" id="ARBA00001286"/>
    </source>
</evidence>
<proteinExistence type="predicted"/>
<keyword evidence="4" id="KW-0227">DNA damage</keyword>
<dbReference type="PROSITE" id="PS00374">
    <property type="entry name" value="MGMT"/>
    <property type="match status" value="1"/>
</dbReference>
<dbReference type="InterPro" id="IPR001497">
    <property type="entry name" value="MethylDNA_cys_MeTrfase_AS"/>
</dbReference>
<evidence type="ECO:0000256" key="6">
    <source>
        <dbReference type="ARBA" id="ARBA00049348"/>
    </source>
</evidence>
<dbReference type="EMBL" id="CP000267">
    <property type="protein sequence ID" value="ABD69434.1"/>
    <property type="molecule type" value="Genomic_DNA"/>
</dbReference>
<dbReference type="CDD" id="cd06445">
    <property type="entry name" value="ATase"/>
    <property type="match status" value="1"/>
</dbReference>
<keyword evidence="2 8" id="KW-0489">Methyltransferase</keyword>
<organism evidence="8 9">
    <name type="scientific">Albidiferax ferrireducens (strain ATCC BAA-621 / DSM 15236 / T118)</name>
    <name type="common">Rhodoferax ferrireducens</name>
    <dbReference type="NCBI Taxonomy" id="338969"/>
    <lineage>
        <taxon>Bacteria</taxon>
        <taxon>Pseudomonadati</taxon>
        <taxon>Pseudomonadota</taxon>
        <taxon>Betaproteobacteria</taxon>
        <taxon>Burkholderiales</taxon>
        <taxon>Comamonadaceae</taxon>
        <taxon>Rhodoferax</taxon>
    </lineage>
</organism>
<dbReference type="NCBIfam" id="TIGR00589">
    <property type="entry name" value="ogt"/>
    <property type="match status" value="1"/>
</dbReference>
<evidence type="ECO:0000256" key="4">
    <source>
        <dbReference type="ARBA" id="ARBA00022763"/>
    </source>
</evidence>
<dbReference type="RefSeq" id="WP_011464002.1">
    <property type="nucleotide sequence ID" value="NC_007908.1"/>
</dbReference>